<evidence type="ECO:0000313" key="1">
    <source>
        <dbReference type="EMBL" id="KAF9063928.1"/>
    </source>
</evidence>
<dbReference type="AlphaFoldDB" id="A0A9P5PIC2"/>
<organism evidence="1 2">
    <name type="scientific">Rhodocollybia butyracea</name>
    <dbReference type="NCBI Taxonomy" id="206335"/>
    <lineage>
        <taxon>Eukaryota</taxon>
        <taxon>Fungi</taxon>
        <taxon>Dikarya</taxon>
        <taxon>Basidiomycota</taxon>
        <taxon>Agaricomycotina</taxon>
        <taxon>Agaricomycetes</taxon>
        <taxon>Agaricomycetidae</taxon>
        <taxon>Agaricales</taxon>
        <taxon>Marasmiineae</taxon>
        <taxon>Omphalotaceae</taxon>
        <taxon>Rhodocollybia</taxon>
    </lineage>
</organism>
<comment type="caution">
    <text evidence="1">The sequence shown here is derived from an EMBL/GenBank/DDBJ whole genome shotgun (WGS) entry which is preliminary data.</text>
</comment>
<sequence length="91" mass="10294">MISLHSLYYFCVPSSSSFIHCRLPFGKNALRANARKSHPSLYRSNFSNKLKRLLPTPTVAPACPLKNRSYTSSTLAFCSKATEWINKREPS</sequence>
<dbReference type="Proteomes" id="UP000772434">
    <property type="component" value="Unassembled WGS sequence"/>
</dbReference>
<reference evidence="1" key="1">
    <citation type="submission" date="2020-11" db="EMBL/GenBank/DDBJ databases">
        <authorList>
            <consortium name="DOE Joint Genome Institute"/>
            <person name="Ahrendt S."/>
            <person name="Riley R."/>
            <person name="Andreopoulos W."/>
            <person name="Labutti K."/>
            <person name="Pangilinan J."/>
            <person name="Ruiz-Duenas F.J."/>
            <person name="Barrasa J.M."/>
            <person name="Sanchez-Garcia M."/>
            <person name="Camarero S."/>
            <person name="Miyauchi S."/>
            <person name="Serrano A."/>
            <person name="Linde D."/>
            <person name="Babiker R."/>
            <person name="Drula E."/>
            <person name="Ayuso-Fernandez I."/>
            <person name="Pacheco R."/>
            <person name="Padilla G."/>
            <person name="Ferreira P."/>
            <person name="Barriuso J."/>
            <person name="Kellner H."/>
            <person name="Castanera R."/>
            <person name="Alfaro M."/>
            <person name="Ramirez L."/>
            <person name="Pisabarro A.G."/>
            <person name="Kuo A."/>
            <person name="Tritt A."/>
            <person name="Lipzen A."/>
            <person name="He G."/>
            <person name="Yan M."/>
            <person name="Ng V."/>
            <person name="Cullen D."/>
            <person name="Martin F."/>
            <person name="Rosso M.-N."/>
            <person name="Henrissat B."/>
            <person name="Hibbett D."/>
            <person name="Martinez A.T."/>
            <person name="Grigoriev I.V."/>
        </authorList>
    </citation>
    <scope>NUCLEOTIDE SEQUENCE</scope>
    <source>
        <strain evidence="1">AH 40177</strain>
    </source>
</reference>
<evidence type="ECO:0000313" key="2">
    <source>
        <dbReference type="Proteomes" id="UP000772434"/>
    </source>
</evidence>
<gene>
    <name evidence="1" type="ORF">BDP27DRAFT_208612</name>
</gene>
<dbReference type="EMBL" id="JADNRY010000135">
    <property type="protein sequence ID" value="KAF9063928.1"/>
    <property type="molecule type" value="Genomic_DNA"/>
</dbReference>
<proteinExistence type="predicted"/>
<keyword evidence="2" id="KW-1185">Reference proteome</keyword>
<protein>
    <submittedName>
        <fullName evidence="1">Uncharacterized protein</fullName>
    </submittedName>
</protein>
<accession>A0A9P5PIC2</accession>
<name>A0A9P5PIC2_9AGAR</name>